<feature type="transmembrane region" description="Helical" evidence="2">
    <location>
        <begin position="178"/>
        <end position="196"/>
    </location>
</feature>
<feature type="transmembrane region" description="Helical" evidence="2">
    <location>
        <begin position="151"/>
        <end position="172"/>
    </location>
</feature>
<keyword evidence="2" id="KW-0812">Transmembrane</keyword>
<dbReference type="InterPro" id="IPR052529">
    <property type="entry name" value="Bact_Transport_Assoc"/>
</dbReference>
<keyword evidence="2" id="KW-0472">Membrane</keyword>
<evidence type="ECO:0000313" key="4">
    <source>
        <dbReference type="EMBL" id="MDA2811776.1"/>
    </source>
</evidence>
<evidence type="ECO:0000313" key="5">
    <source>
        <dbReference type="Proteomes" id="UP001527866"/>
    </source>
</evidence>
<feature type="transmembrane region" description="Helical" evidence="2">
    <location>
        <begin position="253"/>
        <end position="277"/>
    </location>
</feature>
<dbReference type="PANTHER" id="PTHR30590">
    <property type="entry name" value="INNER MEMBRANE PROTEIN"/>
    <property type="match status" value="1"/>
</dbReference>
<dbReference type="RefSeq" id="WP_270686224.1">
    <property type="nucleotide sequence ID" value="NZ_JAQFWQ010000035.1"/>
</dbReference>
<dbReference type="Pfam" id="PF04235">
    <property type="entry name" value="DUF418"/>
    <property type="match status" value="1"/>
</dbReference>
<evidence type="ECO:0000256" key="1">
    <source>
        <dbReference type="SAM" id="MobiDB-lite"/>
    </source>
</evidence>
<name>A0ABT4U4Z9_9ACTN</name>
<gene>
    <name evidence="4" type="ORF">O4J56_14130</name>
</gene>
<feature type="transmembrane region" description="Helical" evidence="2">
    <location>
        <begin position="289"/>
        <end position="312"/>
    </location>
</feature>
<feature type="transmembrane region" description="Helical" evidence="2">
    <location>
        <begin position="437"/>
        <end position="454"/>
    </location>
</feature>
<reference evidence="4 5" key="1">
    <citation type="submission" date="2023-01" db="EMBL/GenBank/DDBJ databases">
        <title>Draft genome sequence of Nocardiopsis sp. RSe5-2 isolated from halophytes.</title>
        <authorList>
            <person name="Duangmal K."/>
            <person name="Chantavorakit T."/>
        </authorList>
    </citation>
    <scope>NUCLEOTIDE SEQUENCE [LARGE SCALE GENOMIC DNA]</scope>
    <source>
        <strain evidence="4 5">RSe5-2</strain>
    </source>
</reference>
<dbReference type="EMBL" id="JAQFWQ010000035">
    <property type="protein sequence ID" value="MDA2811776.1"/>
    <property type="molecule type" value="Genomic_DNA"/>
</dbReference>
<evidence type="ECO:0000256" key="2">
    <source>
        <dbReference type="SAM" id="Phobius"/>
    </source>
</evidence>
<feature type="domain" description="DUF418" evidence="3">
    <location>
        <begin position="360"/>
        <end position="469"/>
    </location>
</feature>
<accession>A0ABT4U4Z9</accession>
<feature type="transmembrane region" description="Helical" evidence="2">
    <location>
        <begin position="397"/>
        <end position="417"/>
    </location>
</feature>
<feature type="region of interest" description="Disordered" evidence="1">
    <location>
        <begin position="1"/>
        <end position="77"/>
    </location>
</feature>
<feature type="transmembrane region" description="Helical" evidence="2">
    <location>
        <begin position="203"/>
        <end position="222"/>
    </location>
</feature>
<dbReference type="InterPro" id="IPR007349">
    <property type="entry name" value="DUF418"/>
</dbReference>
<feature type="transmembrane region" description="Helical" evidence="2">
    <location>
        <begin position="89"/>
        <end position="110"/>
    </location>
</feature>
<protein>
    <submittedName>
        <fullName evidence="4">DUF418 domain-containing protein</fullName>
    </submittedName>
</protein>
<comment type="caution">
    <text evidence="4">The sequence shown here is derived from an EMBL/GenBank/DDBJ whole genome shotgun (WGS) entry which is preliminary data.</text>
</comment>
<keyword evidence="2" id="KW-1133">Transmembrane helix</keyword>
<dbReference type="PANTHER" id="PTHR30590:SF3">
    <property type="entry name" value="HYPOTHETICAL MEMBRANE SPANNING PROTEIN"/>
    <property type="match status" value="1"/>
</dbReference>
<keyword evidence="5" id="KW-1185">Reference proteome</keyword>
<evidence type="ECO:0000259" key="3">
    <source>
        <dbReference type="Pfam" id="PF04235"/>
    </source>
</evidence>
<feature type="transmembrane region" description="Helical" evidence="2">
    <location>
        <begin position="116"/>
        <end position="139"/>
    </location>
</feature>
<proteinExistence type="predicted"/>
<sequence length="475" mass="48525">MSNSISPSPRDGAAETTADPTDSAPGAPAAAGTAPAAPGGPSASSARADGPRSPARGERSAGQVPGDRPEGAGPGAAKRAADRLVGIDVARGLAVLGMFVVHVGLGWTLADGSNALYGLVSGRSAALFALLAGVSIALLSGGSSPRSGHDMGVALWRVVIRGLIMLPVGTLLTMTGTPVSVILAYYAVFFVLAAPLMSERWKIVAGTAAVLGVLGPVASFYVRGLMAEGGPLRGPVAAVNSYDPLVALADDGVVNFLLTGAYPAITWMPFVFAGMAIGRLRLRRRAVQWSLVGVGAGLAAAAYTASWAALALGGRARLEASFDAGVMERYGGASSVAEALREGFPGTVPVNDWAWLLVPSGHSGTPFEVFGAGGIAIAVLGLCLIVAPYLRWAVYPLAAVGALALTTYVGHVLVIWLAESGLVDGTPLGFVSDRLDLTVLLGALVFATVWRLLVRRGPLEWPLHAVSMWAAKRIP</sequence>
<feature type="transmembrane region" description="Helical" evidence="2">
    <location>
        <begin position="369"/>
        <end position="390"/>
    </location>
</feature>
<dbReference type="Proteomes" id="UP001527866">
    <property type="component" value="Unassembled WGS sequence"/>
</dbReference>
<organism evidence="4 5">
    <name type="scientific">Nocardiopsis endophytica</name>
    <dbReference type="NCBI Taxonomy" id="3018445"/>
    <lineage>
        <taxon>Bacteria</taxon>
        <taxon>Bacillati</taxon>
        <taxon>Actinomycetota</taxon>
        <taxon>Actinomycetes</taxon>
        <taxon>Streptosporangiales</taxon>
        <taxon>Nocardiopsidaceae</taxon>
        <taxon>Nocardiopsis</taxon>
    </lineage>
</organism>
<feature type="compositionally biased region" description="Low complexity" evidence="1">
    <location>
        <begin position="17"/>
        <end position="54"/>
    </location>
</feature>